<evidence type="ECO:0000256" key="1">
    <source>
        <dbReference type="ARBA" id="ARBA00004141"/>
    </source>
</evidence>
<dbReference type="AlphaFoldDB" id="A0A6J6NH73"/>
<comment type="subcellular location">
    <subcellularLocation>
        <location evidence="1">Membrane</location>
        <topology evidence="1">Multi-pass membrane protein</topology>
    </subcellularLocation>
</comment>
<feature type="transmembrane region" description="Helical" evidence="5">
    <location>
        <begin position="46"/>
        <end position="69"/>
    </location>
</feature>
<dbReference type="GO" id="GO:0016020">
    <property type="term" value="C:membrane"/>
    <property type="evidence" value="ECO:0007669"/>
    <property type="project" value="UniProtKB-SubCell"/>
</dbReference>
<name>A0A6J6NH73_9ZZZZ</name>
<organism evidence="7">
    <name type="scientific">freshwater metagenome</name>
    <dbReference type="NCBI Taxonomy" id="449393"/>
    <lineage>
        <taxon>unclassified sequences</taxon>
        <taxon>metagenomes</taxon>
        <taxon>ecological metagenomes</taxon>
    </lineage>
</organism>
<sequence length="159" mass="17200">MKKAQPWIGLLARLILGGVLLVAGYLKAFTPDKSMMAVRAYELLPIWLANALGIILPWLEIGAGILLIIGVAIRYAAIFGSALMVLFIIAIAQAWARGLSIDCGCFGGGGTVDPSQTRYLEEILRDTGLALCGLYLLRYPLTKFALEKKPSQGEQVHVI</sequence>
<protein>
    <submittedName>
        <fullName evidence="7">Unannotated protein</fullName>
    </submittedName>
</protein>
<keyword evidence="2 5" id="KW-0812">Transmembrane</keyword>
<dbReference type="GO" id="GO:0030416">
    <property type="term" value="P:methylamine metabolic process"/>
    <property type="evidence" value="ECO:0007669"/>
    <property type="project" value="InterPro"/>
</dbReference>
<dbReference type="Pfam" id="PF07291">
    <property type="entry name" value="MauE"/>
    <property type="match status" value="1"/>
</dbReference>
<evidence type="ECO:0000313" key="7">
    <source>
        <dbReference type="EMBL" id="CAB4683823.1"/>
    </source>
</evidence>
<keyword evidence="3 5" id="KW-1133">Transmembrane helix</keyword>
<keyword evidence="4 5" id="KW-0472">Membrane</keyword>
<gene>
    <name evidence="7" type="ORF">UFOPK2372_00415</name>
</gene>
<evidence type="ECO:0000256" key="2">
    <source>
        <dbReference type="ARBA" id="ARBA00022692"/>
    </source>
</evidence>
<feature type="domain" description="Methylamine utilisation protein MauE" evidence="6">
    <location>
        <begin position="6"/>
        <end position="137"/>
    </location>
</feature>
<dbReference type="EMBL" id="CAEZXJ010000051">
    <property type="protein sequence ID" value="CAB4683823.1"/>
    <property type="molecule type" value="Genomic_DNA"/>
</dbReference>
<reference evidence="7" key="1">
    <citation type="submission" date="2020-05" db="EMBL/GenBank/DDBJ databases">
        <authorList>
            <person name="Chiriac C."/>
            <person name="Salcher M."/>
            <person name="Ghai R."/>
            <person name="Kavagutti S V."/>
        </authorList>
    </citation>
    <scope>NUCLEOTIDE SEQUENCE</scope>
</reference>
<evidence type="ECO:0000259" key="6">
    <source>
        <dbReference type="Pfam" id="PF07291"/>
    </source>
</evidence>
<evidence type="ECO:0000256" key="3">
    <source>
        <dbReference type="ARBA" id="ARBA00022989"/>
    </source>
</evidence>
<feature type="transmembrane region" description="Helical" evidence="5">
    <location>
        <begin position="76"/>
        <end position="96"/>
    </location>
</feature>
<accession>A0A6J6NH73</accession>
<proteinExistence type="predicted"/>
<evidence type="ECO:0000256" key="5">
    <source>
        <dbReference type="SAM" id="Phobius"/>
    </source>
</evidence>
<evidence type="ECO:0000256" key="4">
    <source>
        <dbReference type="ARBA" id="ARBA00023136"/>
    </source>
</evidence>
<dbReference type="InterPro" id="IPR009908">
    <property type="entry name" value="Methylamine_util_MauE"/>
</dbReference>
<feature type="transmembrane region" description="Helical" evidence="5">
    <location>
        <begin position="7"/>
        <end position="26"/>
    </location>
</feature>